<dbReference type="GeneID" id="27308831"/>
<dbReference type="Gene3D" id="3.20.20.140">
    <property type="entry name" value="Metal-dependent hydrolases"/>
    <property type="match status" value="1"/>
</dbReference>
<sequence>MPQVILDAHIHLWPSSAANEASHSWMVPGGHLTKQYSLGDYLEAVAPAASDFTHSGFVYVETDRTVGSKVTDDLTVQAAEPLKEIEFLRSIVEGTAEDGHAFRAQDATLLRGIVAWAPLNRPLPDFLRYMEIARETAGEATWSKIKGFRFLLQGIVNEDEFKQLVDPSESSFVTLLKFLGSQNLSFDVGVDQRQGGVWQLERFAAVIELAHKDVATENKTIFILNHLCKPDMEQPPTTDARTNQNFERWKIAISRMAKQERVYMKLSGAFSEIADQTTESPMPVSEVVERMKPWLDQVFAEFGPRRIMFGSDWPVCNVRGPGDSKSWSHWVKVVDQVLRSRRLLDDEMNRVWHGTAEEAYRLN</sequence>
<dbReference type="Pfam" id="PF04909">
    <property type="entry name" value="Amidohydro_2"/>
    <property type="match status" value="1"/>
</dbReference>
<evidence type="ECO:0000259" key="2">
    <source>
        <dbReference type="Pfam" id="PF04909"/>
    </source>
</evidence>
<dbReference type="PANTHER" id="PTHR43569:SF2">
    <property type="entry name" value="AMIDOHYDROLASE-RELATED DOMAIN-CONTAINING PROTEIN"/>
    <property type="match status" value="1"/>
</dbReference>
<keyword evidence="4" id="KW-1185">Reference proteome</keyword>
<reference evidence="3 4" key="1">
    <citation type="submission" date="2015-01" db="EMBL/GenBank/DDBJ databases">
        <title>The Genome Sequence of Ochroconis gallopava CBS43764.</title>
        <authorList>
            <consortium name="The Broad Institute Genomics Platform"/>
            <person name="Cuomo C."/>
            <person name="de Hoog S."/>
            <person name="Gorbushina A."/>
            <person name="Stielow B."/>
            <person name="Teixiera M."/>
            <person name="Abouelleil A."/>
            <person name="Chapman S.B."/>
            <person name="Priest M."/>
            <person name="Young S.K."/>
            <person name="Wortman J."/>
            <person name="Nusbaum C."/>
            <person name="Birren B."/>
        </authorList>
    </citation>
    <scope>NUCLEOTIDE SEQUENCE [LARGE SCALE GENOMIC DNA]</scope>
    <source>
        <strain evidence="3 4">CBS 43764</strain>
    </source>
</reference>
<protein>
    <recommendedName>
        <fullName evidence="2">Amidohydrolase-related domain-containing protein</fullName>
    </recommendedName>
</protein>
<evidence type="ECO:0000313" key="3">
    <source>
        <dbReference type="EMBL" id="KIW08944.1"/>
    </source>
</evidence>
<dbReference type="InterPro" id="IPR052350">
    <property type="entry name" value="Metallo-dep_Lactonases"/>
</dbReference>
<dbReference type="VEuPathDB" id="FungiDB:PV09_00858"/>
<dbReference type="OrthoDB" id="2135488at2759"/>
<dbReference type="InParanoid" id="A0A0D2BC60"/>
<accession>A0A0D2BC60</accession>
<dbReference type="AlphaFoldDB" id="A0A0D2BC60"/>
<dbReference type="InterPro" id="IPR006680">
    <property type="entry name" value="Amidohydro-rel"/>
</dbReference>
<dbReference type="GO" id="GO:0016787">
    <property type="term" value="F:hydrolase activity"/>
    <property type="evidence" value="ECO:0007669"/>
    <property type="project" value="InterPro"/>
</dbReference>
<dbReference type="RefSeq" id="XP_016218813.1">
    <property type="nucleotide sequence ID" value="XM_016353660.1"/>
</dbReference>
<organism evidence="3 4">
    <name type="scientific">Verruconis gallopava</name>
    <dbReference type="NCBI Taxonomy" id="253628"/>
    <lineage>
        <taxon>Eukaryota</taxon>
        <taxon>Fungi</taxon>
        <taxon>Dikarya</taxon>
        <taxon>Ascomycota</taxon>
        <taxon>Pezizomycotina</taxon>
        <taxon>Dothideomycetes</taxon>
        <taxon>Pleosporomycetidae</taxon>
        <taxon>Venturiales</taxon>
        <taxon>Sympoventuriaceae</taxon>
        <taxon>Verruconis</taxon>
    </lineage>
</organism>
<dbReference type="HOGENOM" id="CLU_044590_1_0_1"/>
<feature type="domain" description="Amidohydrolase-related" evidence="2">
    <location>
        <begin position="210"/>
        <end position="362"/>
    </location>
</feature>
<comment type="similarity">
    <text evidence="1">Belongs to the metallo-dependent hydrolases superfamily.</text>
</comment>
<dbReference type="PANTHER" id="PTHR43569">
    <property type="entry name" value="AMIDOHYDROLASE"/>
    <property type="match status" value="1"/>
</dbReference>
<dbReference type="SUPFAM" id="SSF51556">
    <property type="entry name" value="Metallo-dependent hydrolases"/>
    <property type="match status" value="1"/>
</dbReference>
<dbReference type="InterPro" id="IPR032466">
    <property type="entry name" value="Metal_Hydrolase"/>
</dbReference>
<proteinExistence type="inferred from homology"/>
<dbReference type="Proteomes" id="UP000053259">
    <property type="component" value="Unassembled WGS sequence"/>
</dbReference>
<gene>
    <name evidence="3" type="ORF">PV09_00858</name>
</gene>
<evidence type="ECO:0000313" key="4">
    <source>
        <dbReference type="Proteomes" id="UP000053259"/>
    </source>
</evidence>
<dbReference type="EMBL" id="KN847530">
    <property type="protein sequence ID" value="KIW08944.1"/>
    <property type="molecule type" value="Genomic_DNA"/>
</dbReference>
<evidence type="ECO:0000256" key="1">
    <source>
        <dbReference type="ARBA" id="ARBA00038310"/>
    </source>
</evidence>
<name>A0A0D2BC60_9PEZI</name>
<dbReference type="STRING" id="253628.A0A0D2BC60"/>